<sequence length="185" mass="19859">MKKLILLAAVAVFGLSNAQTFGLKAGANVSSVSNLDDSKSKFGFYAGAFVNVPLSESFNLQPEVLYNAKGAKSDGPGDVKLNLDYISVPVMFQYKATPQFYLEAGPEFAFLVSAKYKFDGESEDAKDFIKGFDLGIGLGAGYDFTSNFGANIRYVAGVTDIAKENEGDAARNGVFQFGLTYKFGK</sequence>
<proteinExistence type="predicted"/>
<accession>A0A1M6NYK3</accession>
<name>A0A1M6NYK3_9FLAO</name>
<evidence type="ECO:0000259" key="2">
    <source>
        <dbReference type="Pfam" id="PF13568"/>
    </source>
</evidence>
<feature type="signal peptide" evidence="1">
    <location>
        <begin position="1"/>
        <end position="18"/>
    </location>
</feature>
<evidence type="ECO:0000256" key="1">
    <source>
        <dbReference type="SAM" id="SignalP"/>
    </source>
</evidence>
<gene>
    <name evidence="3" type="ORF">SAMN05444371_0744</name>
</gene>
<organism evidence="3 4">
    <name type="scientific">Epilithonimonas mollis</name>
    <dbReference type="NCBI Taxonomy" id="216903"/>
    <lineage>
        <taxon>Bacteria</taxon>
        <taxon>Pseudomonadati</taxon>
        <taxon>Bacteroidota</taxon>
        <taxon>Flavobacteriia</taxon>
        <taxon>Flavobacteriales</taxon>
        <taxon>Weeksellaceae</taxon>
        <taxon>Chryseobacterium group</taxon>
        <taxon>Epilithonimonas</taxon>
    </lineage>
</organism>
<dbReference type="AlphaFoldDB" id="A0A1M6NYK3"/>
<keyword evidence="1" id="KW-0732">Signal</keyword>
<dbReference type="Proteomes" id="UP000184498">
    <property type="component" value="Unassembled WGS sequence"/>
</dbReference>
<reference evidence="4" key="1">
    <citation type="submission" date="2016-11" db="EMBL/GenBank/DDBJ databases">
        <authorList>
            <person name="Varghese N."/>
            <person name="Submissions S."/>
        </authorList>
    </citation>
    <scope>NUCLEOTIDE SEQUENCE [LARGE SCALE GENOMIC DNA]</scope>
    <source>
        <strain evidence="4">DSM 18016</strain>
    </source>
</reference>
<dbReference type="EMBL" id="FRAM01000001">
    <property type="protein sequence ID" value="SHK00731.1"/>
    <property type="molecule type" value="Genomic_DNA"/>
</dbReference>
<keyword evidence="4" id="KW-1185">Reference proteome</keyword>
<dbReference type="STRING" id="216903.SAMN05444371_0744"/>
<dbReference type="Gene3D" id="2.40.160.20">
    <property type="match status" value="1"/>
</dbReference>
<protein>
    <submittedName>
        <fullName evidence="3">Outer membrane protein beta-barrel domain-containing protein</fullName>
    </submittedName>
</protein>
<dbReference type="InterPro" id="IPR011250">
    <property type="entry name" value="OMP/PagP_B-barrel"/>
</dbReference>
<feature type="chain" id="PRO_5012635737" evidence="1">
    <location>
        <begin position="19"/>
        <end position="185"/>
    </location>
</feature>
<dbReference type="InterPro" id="IPR025665">
    <property type="entry name" value="Beta-barrel_OMP_2"/>
</dbReference>
<evidence type="ECO:0000313" key="3">
    <source>
        <dbReference type="EMBL" id="SHK00731.1"/>
    </source>
</evidence>
<evidence type="ECO:0000313" key="4">
    <source>
        <dbReference type="Proteomes" id="UP000184498"/>
    </source>
</evidence>
<feature type="domain" description="Outer membrane protein beta-barrel" evidence="2">
    <location>
        <begin position="20"/>
        <end position="161"/>
    </location>
</feature>
<dbReference type="Pfam" id="PF13568">
    <property type="entry name" value="OMP_b-brl_2"/>
    <property type="match status" value="1"/>
</dbReference>
<dbReference type="SUPFAM" id="SSF56925">
    <property type="entry name" value="OMPA-like"/>
    <property type="match status" value="1"/>
</dbReference>
<dbReference type="RefSeq" id="WP_072996479.1">
    <property type="nucleotide sequence ID" value="NZ_FRAM01000001.1"/>
</dbReference>
<dbReference type="OrthoDB" id="947434at2"/>